<dbReference type="SUPFAM" id="SSF53474">
    <property type="entry name" value="alpha/beta-Hydrolases"/>
    <property type="match status" value="1"/>
</dbReference>
<dbReference type="Gene3D" id="3.40.50.1820">
    <property type="entry name" value="alpha/beta hydrolase"/>
    <property type="match status" value="1"/>
</dbReference>
<evidence type="ECO:0000313" key="2">
    <source>
        <dbReference type="EMBL" id="CAG2188552.1"/>
    </source>
</evidence>
<comment type="caution">
    <text evidence="2">The sequence shown here is derived from an EMBL/GenBank/DDBJ whole genome shotgun (WGS) entry which is preliminary data.</text>
</comment>
<evidence type="ECO:0000313" key="3">
    <source>
        <dbReference type="Proteomes" id="UP000683360"/>
    </source>
</evidence>
<dbReference type="InterPro" id="IPR002921">
    <property type="entry name" value="Fungal_lipase-type"/>
</dbReference>
<accession>A0A8S3PXQ0</accession>
<dbReference type="EMBL" id="CAJPWZ010000252">
    <property type="protein sequence ID" value="CAG2188552.1"/>
    <property type="molecule type" value="Genomic_DNA"/>
</dbReference>
<dbReference type="PANTHER" id="PTHR45908">
    <property type="entry name" value="PROTEIN CBG11750-RELATED"/>
    <property type="match status" value="1"/>
</dbReference>
<dbReference type="AlphaFoldDB" id="A0A8S3PXQ0"/>
<reference evidence="2" key="1">
    <citation type="submission" date="2021-03" db="EMBL/GenBank/DDBJ databases">
        <authorList>
            <person name="Bekaert M."/>
        </authorList>
    </citation>
    <scope>NUCLEOTIDE SEQUENCE</scope>
</reference>
<evidence type="ECO:0000259" key="1">
    <source>
        <dbReference type="Pfam" id="PF01764"/>
    </source>
</evidence>
<name>A0A8S3PXQ0_MYTED</name>
<gene>
    <name evidence="2" type="ORF">MEDL_3960</name>
</gene>
<protein>
    <recommendedName>
        <fullName evidence="1">Fungal lipase-type domain-containing protein</fullName>
    </recommendedName>
</protein>
<dbReference type="Proteomes" id="UP000683360">
    <property type="component" value="Unassembled WGS sequence"/>
</dbReference>
<dbReference type="GO" id="GO:0006629">
    <property type="term" value="P:lipid metabolic process"/>
    <property type="evidence" value="ECO:0007669"/>
    <property type="project" value="InterPro"/>
</dbReference>
<proteinExistence type="predicted"/>
<organism evidence="2 3">
    <name type="scientific">Mytilus edulis</name>
    <name type="common">Blue mussel</name>
    <dbReference type="NCBI Taxonomy" id="6550"/>
    <lineage>
        <taxon>Eukaryota</taxon>
        <taxon>Metazoa</taxon>
        <taxon>Spiralia</taxon>
        <taxon>Lophotrochozoa</taxon>
        <taxon>Mollusca</taxon>
        <taxon>Bivalvia</taxon>
        <taxon>Autobranchia</taxon>
        <taxon>Pteriomorphia</taxon>
        <taxon>Mytilida</taxon>
        <taxon>Mytiloidea</taxon>
        <taxon>Mytilidae</taxon>
        <taxon>Mytilinae</taxon>
        <taxon>Mytilus</taxon>
    </lineage>
</organism>
<dbReference type="OrthoDB" id="426718at2759"/>
<keyword evidence="3" id="KW-1185">Reference proteome</keyword>
<dbReference type="Pfam" id="PF01764">
    <property type="entry name" value="Lipase_3"/>
    <property type="match status" value="1"/>
</dbReference>
<sequence>MPKVGNRQYALEHNRLVNNSWRIVHRNDPVPHYPASTGLSNGPYHHRTEIYYPSKGMLPTDTNFVICPGSDNNNCGSNFKFFQADIDDHKVYFDIPVGSYCQNMFGRKRRSIISAMWKNFSNNTCRRIKNQDFSGYDYPTSRAMLNAGNVQVTILFIWFKFLMFN</sequence>
<feature type="domain" description="Fungal lipase-type" evidence="1">
    <location>
        <begin position="2"/>
        <end position="36"/>
    </location>
</feature>
<dbReference type="InterPro" id="IPR029058">
    <property type="entry name" value="AB_hydrolase_fold"/>
</dbReference>